<dbReference type="Pfam" id="PF14069">
    <property type="entry name" value="SpoVIF"/>
    <property type="match status" value="1"/>
</dbReference>
<comment type="caution">
    <text evidence="1">The sequence shown here is derived from an EMBL/GenBank/DDBJ whole genome shotgun (WGS) entry which is preliminary data.</text>
</comment>
<dbReference type="AlphaFoldDB" id="A0A2T5G8K6"/>
<dbReference type="EMBL" id="PEBW01000002">
    <property type="protein sequence ID" value="PTQ52514.1"/>
    <property type="molecule type" value="Genomic_DNA"/>
</dbReference>
<sequence>MNLTDLLQVLSRLGQTKVDADQLKALAADLKAGDETNEEKLRNLVRTLTAALGRPLPPEKEEEIVAYLREHPFRGMESIQRLLREKAVPPASDGSDPRA</sequence>
<accession>A0A2T5G8K6</accession>
<dbReference type="InterPro" id="IPR025942">
    <property type="entry name" value="SpoVIF"/>
</dbReference>
<gene>
    <name evidence="1" type="ORF">BLITH_0693</name>
</gene>
<evidence type="ECO:0000313" key="2">
    <source>
        <dbReference type="Proteomes" id="UP000244016"/>
    </source>
</evidence>
<proteinExistence type="predicted"/>
<dbReference type="Proteomes" id="UP000244016">
    <property type="component" value="Unassembled WGS sequence"/>
</dbReference>
<protein>
    <recommendedName>
        <fullName evidence="3">Stage VI sporulation protein F</fullName>
    </recommendedName>
</protein>
<name>A0A2T5G8K6_9BACL</name>
<organism evidence="1 2">
    <name type="scientific">Brockia lithotrophica</name>
    <dbReference type="NCBI Taxonomy" id="933949"/>
    <lineage>
        <taxon>Bacteria</taxon>
        <taxon>Bacillati</taxon>
        <taxon>Bacillota</taxon>
        <taxon>Bacilli</taxon>
        <taxon>Bacillales</taxon>
        <taxon>Bacillales Family X. Incertae Sedis</taxon>
        <taxon>Brockia</taxon>
    </lineage>
</organism>
<reference evidence="1 2" key="1">
    <citation type="submission" date="2017-08" db="EMBL/GenBank/DDBJ databases">
        <title>Burning lignite coal seam in the remote Altai Mountains harbors a hydrogen-driven thermophilic microbial community.</title>
        <authorList>
            <person name="Kadnikov V.V."/>
            <person name="Mardanov A.V."/>
            <person name="Ivasenko D."/>
            <person name="Beletsky A.V."/>
            <person name="Karnachuk O.V."/>
            <person name="Ravin N.V."/>
        </authorList>
    </citation>
    <scope>NUCLEOTIDE SEQUENCE [LARGE SCALE GENOMIC DNA]</scope>
    <source>
        <strain evidence="1">AL31</strain>
    </source>
</reference>
<evidence type="ECO:0000313" key="1">
    <source>
        <dbReference type="EMBL" id="PTQ52514.1"/>
    </source>
</evidence>
<evidence type="ECO:0008006" key="3">
    <source>
        <dbReference type="Google" id="ProtNLM"/>
    </source>
</evidence>